<reference evidence="4" key="1">
    <citation type="journal article" date="2019" name="Int. J. Syst. Evol. Microbiol.">
        <title>The Global Catalogue of Microorganisms (GCM) 10K type strain sequencing project: providing services to taxonomists for standard genome sequencing and annotation.</title>
        <authorList>
            <consortium name="The Broad Institute Genomics Platform"/>
            <consortium name="The Broad Institute Genome Sequencing Center for Infectious Disease"/>
            <person name="Wu L."/>
            <person name="Ma J."/>
        </authorList>
    </citation>
    <scope>NUCLEOTIDE SEQUENCE [LARGE SCALE GENOMIC DNA]</scope>
    <source>
        <strain evidence="4">NBRC 112299</strain>
    </source>
</reference>
<evidence type="ECO:0000259" key="2">
    <source>
        <dbReference type="Pfam" id="PF04296"/>
    </source>
</evidence>
<evidence type="ECO:0000256" key="1">
    <source>
        <dbReference type="SAM" id="MobiDB-lite"/>
    </source>
</evidence>
<dbReference type="PANTHER" id="PTHR34215">
    <property type="entry name" value="BLL0784 PROTEIN"/>
    <property type="match status" value="1"/>
</dbReference>
<evidence type="ECO:0000313" key="4">
    <source>
        <dbReference type="Proteomes" id="UP001157125"/>
    </source>
</evidence>
<feature type="domain" description="YlxR" evidence="2">
    <location>
        <begin position="17"/>
        <end position="79"/>
    </location>
</feature>
<organism evidence="3 4">
    <name type="scientific">Demequina litorisediminis</name>
    <dbReference type="NCBI Taxonomy" id="1849022"/>
    <lineage>
        <taxon>Bacteria</taxon>
        <taxon>Bacillati</taxon>
        <taxon>Actinomycetota</taxon>
        <taxon>Actinomycetes</taxon>
        <taxon>Micrococcales</taxon>
        <taxon>Demequinaceae</taxon>
        <taxon>Demequina</taxon>
    </lineage>
</organism>
<dbReference type="Pfam" id="PF04296">
    <property type="entry name" value="YlxR"/>
    <property type="match status" value="1"/>
</dbReference>
<comment type="caution">
    <text evidence="3">The sequence shown here is derived from an EMBL/GenBank/DDBJ whole genome shotgun (WGS) entry which is preliminary data.</text>
</comment>
<accession>A0ABQ6IGQ6</accession>
<dbReference type="Proteomes" id="UP001157125">
    <property type="component" value="Unassembled WGS sequence"/>
</dbReference>
<name>A0ABQ6IGQ6_9MICO</name>
<sequence length="96" mass="9960">MSGDLPSPVPGSPEPVRTCVGCRGKDSRSALMRLVLAGDHVIVDEAATRPGRGAWLHPDPDCLALAIRRKALGRALRSPGADASGVAVPDRVKAVD</sequence>
<dbReference type="EMBL" id="BSUN01000001">
    <property type="protein sequence ID" value="GMA37060.1"/>
    <property type="molecule type" value="Genomic_DNA"/>
</dbReference>
<dbReference type="InterPro" id="IPR037465">
    <property type="entry name" value="YlxR"/>
</dbReference>
<dbReference type="PANTHER" id="PTHR34215:SF1">
    <property type="entry name" value="YLXR DOMAIN-CONTAINING PROTEIN"/>
    <property type="match status" value="1"/>
</dbReference>
<protein>
    <recommendedName>
        <fullName evidence="2">YlxR domain-containing protein</fullName>
    </recommendedName>
</protein>
<gene>
    <name evidence="3" type="ORF">GCM10025876_32640</name>
</gene>
<dbReference type="InterPro" id="IPR007393">
    <property type="entry name" value="YlxR_dom"/>
</dbReference>
<keyword evidence="4" id="KW-1185">Reference proteome</keyword>
<dbReference type="SUPFAM" id="SSF64376">
    <property type="entry name" value="YlxR-like"/>
    <property type="match status" value="1"/>
</dbReference>
<dbReference type="InterPro" id="IPR035931">
    <property type="entry name" value="YlxR-like_sf"/>
</dbReference>
<dbReference type="Gene3D" id="3.30.1230.10">
    <property type="entry name" value="YlxR-like"/>
    <property type="match status" value="1"/>
</dbReference>
<proteinExistence type="predicted"/>
<evidence type="ECO:0000313" key="3">
    <source>
        <dbReference type="EMBL" id="GMA37060.1"/>
    </source>
</evidence>
<feature type="region of interest" description="Disordered" evidence="1">
    <location>
        <begin position="77"/>
        <end position="96"/>
    </location>
</feature>